<accession>A0A1I2CKR2</accession>
<dbReference type="AlphaFoldDB" id="A0A1I2CKR2"/>
<dbReference type="InterPro" id="IPR010106">
    <property type="entry name" value="RpnA"/>
</dbReference>
<keyword evidence="2" id="KW-1185">Reference proteome</keyword>
<dbReference type="Proteomes" id="UP000199513">
    <property type="component" value="Unassembled WGS sequence"/>
</dbReference>
<organism evidence="1 2">
    <name type="scientific">Thermoflexibacter ruber</name>
    <dbReference type="NCBI Taxonomy" id="1003"/>
    <lineage>
        <taxon>Bacteria</taxon>
        <taxon>Pseudomonadati</taxon>
        <taxon>Bacteroidota</taxon>
        <taxon>Cytophagia</taxon>
        <taxon>Cytophagales</taxon>
        <taxon>Thermoflexibacteraceae</taxon>
        <taxon>Thermoflexibacter</taxon>
    </lineage>
</organism>
<dbReference type="OrthoDB" id="9803508at2"/>
<dbReference type="NCBIfam" id="TIGR01784">
    <property type="entry name" value="T_den_put_tspse"/>
    <property type="match status" value="1"/>
</dbReference>
<dbReference type="Pfam" id="PF12784">
    <property type="entry name" value="PDDEXK_2"/>
    <property type="match status" value="1"/>
</dbReference>
<name>A0A1I2CKR2_9BACT</name>
<evidence type="ECO:0000313" key="2">
    <source>
        <dbReference type="Proteomes" id="UP000199513"/>
    </source>
</evidence>
<protein>
    <recommendedName>
        <fullName evidence="3">PD-(D/E)XK nuclease family transposase</fullName>
    </recommendedName>
</protein>
<sequence length="303" mass="35537">MKKKGKANKNTSLVQEFALTQERYVNPFTDFGFKKLFGSEMSKDLLISFLNEILPDQKIATLTYKKTEHLGAGDLDRKVIYDLYCENNRGEKFIVELQKAKQTFFKDRSLFYSTFPIQEQGQQGDWDYELKAVYTVAILDFCFEDEHAKDVKVMVKLMETEKKTVFYEKLTFLYLQMPNFNKKEEELISMEDKWLYLLKNLHKLTQRPAKLQEKVFEKTFKLAEIAKFTPEERSAYNDSLKYYRDLKNSLDTSFAEGKAEGKIEEKRDVIKNGYENGLPIPVLAKLTQLSEKEVAQILKELGY</sequence>
<evidence type="ECO:0008006" key="3">
    <source>
        <dbReference type="Google" id="ProtNLM"/>
    </source>
</evidence>
<dbReference type="EMBL" id="FONY01000005">
    <property type="protein sequence ID" value="SFE68828.1"/>
    <property type="molecule type" value="Genomic_DNA"/>
</dbReference>
<dbReference type="PANTHER" id="PTHR41317:SF1">
    <property type="entry name" value="PD-(D_E)XK NUCLEASE FAMILY TRANSPOSASE"/>
    <property type="match status" value="1"/>
</dbReference>
<dbReference type="RefSeq" id="WP_091540444.1">
    <property type="nucleotide sequence ID" value="NZ_FONY01000005.1"/>
</dbReference>
<gene>
    <name evidence="1" type="ORF">SAMN04488541_100553</name>
</gene>
<reference evidence="1 2" key="1">
    <citation type="submission" date="2016-10" db="EMBL/GenBank/DDBJ databases">
        <authorList>
            <person name="de Groot N.N."/>
        </authorList>
    </citation>
    <scope>NUCLEOTIDE SEQUENCE [LARGE SCALE GENOMIC DNA]</scope>
    <source>
        <strain>GEY</strain>
        <strain evidence="2">DSM 9560</strain>
    </source>
</reference>
<dbReference type="STRING" id="1003.SAMN04488541_100553"/>
<proteinExistence type="predicted"/>
<dbReference type="PANTHER" id="PTHR41317">
    <property type="entry name" value="PD-(D_E)XK NUCLEASE FAMILY TRANSPOSASE"/>
    <property type="match status" value="1"/>
</dbReference>
<evidence type="ECO:0000313" key="1">
    <source>
        <dbReference type="EMBL" id="SFE68828.1"/>
    </source>
</evidence>